<reference evidence="9 10" key="1">
    <citation type="journal article" date="2019" name="Int. J. Syst. Evol. Microbiol.">
        <title>Capsulimonas corticalis gen. nov., sp. nov., an aerobic capsulated bacterium, of a novel bacterial order, Capsulimonadales ord. nov., of the class Armatimonadia of the phylum Armatimonadetes.</title>
        <authorList>
            <person name="Li J."/>
            <person name="Kudo C."/>
            <person name="Tonouchi A."/>
        </authorList>
    </citation>
    <scope>NUCLEOTIDE SEQUENCE [LARGE SCALE GENOMIC DNA]</scope>
    <source>
        <strain evidence="9 10">AX-7</strain>
    </source>
</reference>
<keyword evidence="6" id="KW-0067">ATP-binding</keyword>
<keyword evidence="10" id="KW-1185">Reference proteome</keyword>
<evidence type="ECO:0000256" key="7">
    <source>
        <dbReference type="SAM" id="MobiDB-lite"/>
    </source>
</evidence>
<evidence type="ECO:0000256" key="1">
    <source>
        <dbReference type="ARBA" id="ARBA00012513"/>
    </source>
</evidence>
<dbReference type="PANTHER" id="PTHR43289:SF6">
    <property type="entry name" value="SERINE_THREONINE-PROTEIN KINASE NEKL-3"/>
    <property type="match status" value="1"/>
</dbReference>
<evidence type="ECO:0000256" key="5">
    <source>
        <dbReference type="ARBA" id="ARBA00022777"/>
    </source>
</evidence>
<dbReference type="InterPro" id="IPR011009">
    <property type="entry name" value="Kinase-like_dom_sf"/>
</dbReference>
<proteinExistence type="predicted"/>
<evidence type="ECO:0000256" key="3">
    <source>
        <dbReference type="ARBA" id="ARBA00022679"/>
    </source>
</evidence>
<dbReference type="Proteomes" id="UP000287394">
    <property type="component" value="Chromosome"/>
</dbReference>
<dbReference type="CDD" id="cd14014">
    <property type="entry name" value="STKc_PknB_like"/>
    <property type="match status" value="1"/>
</dbReference>
<feature type="compositionally biased region" description="Polar residues" evidence="7">
    <location>
        <begin position="334"/>
        <end position="351"/>
    </location>
</feature>
<dbReference type="SUPFAM" id="SSF56112">
    <property type="entry name" value="Protein kinase-like (PK-like)"/>
    <property type="match status" value="1"/>
</dbReference>
<dbReference type="Gene3D" id="3.30.200.20">
    <property type="entry name" value="Phosphorylase Kinase, domain 1"/>
    <property type="match status" value="1"/>
</dbReference>
<organism evidence="9 10">
    <name type="scientific">Capsulimonas corticalis</name>
    <dbReference type="NCBI Taxonomy" id="2219043"/>
    <lineage>
        <taxon>Bacteria</taxon>
        <taxon>Bacillati</taxon>
        <taxon>Armatimonadota</taxon>
        <taxon>Armatimonadia</taxon>
        <taxon>Capsulimonadales</taxon>
        <taxon>Capsulimonadaceae</taxon>
        <taxon>Capsulimonas</taxon>
    </lineage>
</organism>
<sequence>MTITEDNVPQGGVGSRIGPYELTREAGRGGAATVYEALDTKIGRRVAVKVVRMPSHLAVEERRDMAERLMREARAAGRLSHPSIVTLHDVGSEDDVYYLVMEFLDGETLHQRLRRGPLPAADAARIAEQLASALGAVHAAGMLHRDIKPGNVMILPDGRIKLMDFGIARQLDETLLTQAGSFVGTPAYMSPEQCRGEDATAASDTWALGVLIYQMLAGHRPFEGATIPSVMYQVTHEDPPPISGVPNEARRIVAQALDKDPARRFATPAALADALSQAVNAAPEAATVEAEPETIWARPAARRLRLRPWPTAAAAAALLGAITLGSAHLHRPTAPSSTHVSVTPQTPSISKTAPVLTPARHAPAKHATMKAVPRSAAHASAARAVNKRKARSVRRTHSAKRHHRRQRTHTFGARDFFTLAHQLLG</sequence>
<keyword evidence="3" id="KW-0808">Transferase</keyword>
<name>A0A402CNS1_9BACT</name>
<evidence type="ECO:0000259" key="8">
    <source>
        <dbReference type="PROSITE" id="PS50011"/>
    </source>
</evidence>
<evidence type="ECO:0000256" key="2">
    <source>
        <dbReference type="ARBA" id="ARBA00022527"/>
    </source>
</evidence>
<evidence type="ECO:0000313" key="9">
    <source>
        <dbReference type="EMBL" id="BDI33296.1"/>
    </source>
</evidence>
<evidence type="ECO:0000256" key="6">
    <source>
        <dbReference type="ARBA" id="ARBA00022840"/>
    </source>
</evidence>
<dbReference type="EMBL" id="AP025739">
    <property type="protein sequence ID" value="BDI33296.1"/>
    <property type="molecule type" value="Genomic_DNA"/>
</dbReference>
<dbReference type="Pfam" id="PF00069">
    <property type="entry name" value="Pkinase"/>
    <property type="match status" value="1"/>
</dbReference>
<evidence type="ECO:0000313" key="10">
    <source>
        <dbReference type="Proteomes" id="UP000287394"/>
    </source>
</evidence>
<dbReference type="RefSeq" id="WP_119319045.1">
    <property type="nucleotide sequence ID" value="NZ_AP025739.1"/>
</dbReference>
<accession>A0A402CNS1</accession>
<dbReference type="PANTHER" id="PTHR43289">
    <property type="entry name" value="MITOGEN-ACTIVATED PROTEIN KINASE KINASE KINASE 20-RELATED"/>
    <property type="match status" value="1"/>
</dbReference>
<evidence type="ECO:0000256" key="4">
    <source>
        <dbReference type="ARBA" id="ARBA00022741"/>
    </source>
</evidence>
<dbReference type="GO" id="GO:0004674">
    <property type="term" value="F:protein serine/threonine kinase activity"/>
    <property type="evidence" value="ECO:0007669"/>
    <property type="project" value="UniProtKB-KW"/>
</dbReference>
<dbReference type="InterPro" id="IPR008271">
    <property type="entry name" value="Ser/Thr_kinase_AS"/>
</dbReference>
<dbReference type="AlphaFoldDB" id="A0A402CNS1"/>
<feature type="region of interest" description="Disordered" evidence="7">
    <location>
        <begin position="332"/>
        <end position="352"/>
    </location>
</feature>
<dbReference type="EC" id="2.7.11.1" evidence="1"/>
<keyword evidence="4" id="KW-0547">Nucleotide-binding</keyword>
<dbReference type="PROSITE" id="PS50011">
    <property type="entry name" value="PROTEIN_KINASE_DOM"/>
    <property type="match status" value="1"/>
</dbReference>
<dbReference type="FunFam" id="1.10.510.10:FF:000021">
    <property type="entry name" value="Serine/threonine protein kinase"/>
    <property type="match status" value="1"/>
</dbReference>
<dbReference type="KEGG" id="ccot:CCAX7_53470"/>
<keyword evidence="5" id="KW-0418">Kinase</keyword>
<gene>
    <name evidence="9" type="ORF">CCAX7_53470</name>
</gene>
<dbReference type="InterPro" id="IPR000719">
    <property type="entry name" value="Prot_kinase_dom"/>
</dbReference>
<feature type="domain" description="Protein kinase" evidence="8">
    <location>
        <begin position="20"/>
        <end position="276"/>
    </location>
</feature>
<dbReference type="GO" id="GO:0005524">
    <property type="term" value="F:ATP binding"/>
    <property type="evidence" value="ECO:0007669"/>
    <property type="project" value="UniProtKB-KW"/>
</dbReference>
<keyword evidence="2" id="KW-0723">Serine/threonine-protein kinase</keyword>
<dbReference type="SMART" id="SM00220">
    <property type="entry name" value="S_TKc"/>
    <property type="match status" value="1"/>
</dbReference>
<protein>
    <recommendedName>
        <fullName evidence="1">non-specific serine/threonine protein kinase</fullName>
        <ecNumber evidence="1">2.7.11.1</ecNumber>
    </recommendedName>
</protein>
<dbReference type="PROSITE" id="PS00108">
    <property type="entry name" value="PROTEIN_KINASE_ST"/>
    <property type="match status" value="1"/>
</dbReference>
<feature type="compositionally biased region" description="Low complexity" evidence="7">
    <location>
        <begin position="371"/>
        <end position="384"/>
    </location>
</feature>
<feature type="region of interest" description="Disordered" evidence="7">
    <location>
        <begin position="365"/>
        <end position="407"/>
    </location>
</feature>
<dbReference type="Gene3D" id="1.10.510.10">
    <property type="entry name" value="Transferase(Phosphotransferase) domain 1"/>
    <property type="match status" value="1"/>
</dbReference>
<dbReference type="OrthoDB" id="9801841at2"/>
<feature type="compositionally biased region" description="Basic residues" evidence="7">
    <location>
        <begin position="385"/>
        <end position="407"/>
    </location>
</feature>